<evidence type="ECO:0000313" key="2">
    <source>
        <dbReference type="Proteomes" id="UP000556026"/>
    </source>
</evidence>
<protein>
    <submittedName>
        <fullName evidence="1">Uncharacterized protein</fullName>
    </submittedName>
</protein>
<proteinExistence type="predicted"/>
<reference evidence="2" key="1">
    <citation type="submission" date="2020-06" db="EMBL/GenBank/DDBJ databases">
        <title>Draft genomic sequence of Geomonas sp. Red330.</title>
        <authorList>
            <person name="Itoh H."/>
            <person name="Zhenxing X."/>
            <person name="Ushijima N."/>
            <person name="Masuda Y."/>
            <person name="Shiratori Y."/>
            <person name="Senoo K."/>
        </authorList>
    </citation>
    <scope>NUCLEOTIDE SEQUENCE [LARGE SCALE GENOMIC DNA]</scope>
    <source>
        <strain evidence="2">Red330</strain>
    </source>
</reference>
<name>A0A6V8MLB3_9BACT</name>
<evidence type="ECO:0000313" key="1">
    <source>
        <dbReference type="EMBL" id="GFO60831.1"/>
    </source>
</evidence>
<organism evidence="1 2">
    <name type="scientific">Geomonas silvestris</name>
    <dbReference type="NCBI Taxonomy" id="2740184"/>
    <lineage>
        <taxon>Bacteria</taxon>
        <taxon>Pseudomonadati</taxon>
        <taxon>Thermodesulfobacteriota</taxon>
        <taxon>Desulfuromonadia</taxon>
        <taxon>Geobacterales</taxon>
        <taxon>Geobacteraceae</taxon>
        <taxon>Geomonas</taxon>
    </lineage>
</organism>
<dbReference type="Proteomes" id="UP000556026">
    <property type="component" value="Unassembled WGS sequence"/>
</dbReference>
<comment type="caution">
    <text evidence="1">The sequence shown here is derived from an EMBL/GenBank/DDBJ whole genome shotgun (WGS) entry which is preliminary data.</text>
</comment>
<dbReference type="AlphaFoldDB" id="A0A6V8MLB3"/>
<keyword evidence="2" id="KW-1185">Reference proteome</keyword>
<sequence length="66" mass="7449">MLSLKKLEAEVASLPDKELRQFSQWFAQYEAERWDRALKTDVAAGKLDHLADEALAQFAAGKCKPL</sequence>
<dbReference type="RefSeq" id="WP_183355634.1">
    <property type="nucleotide sequence ID" value="NZ_BLXX01000010.1"/>
</dbReference>
<accession>A0A6V8MLB3</accession>
<gene>
    <name evidence="1" type="ORF">GMST_31560</name>
</gene>
<dbReference type="EMBL" id="BLXX01000010">
    <property type="protein sequence ID" value="GFO60831.1"/>
    <property type="molecule type" value="Genomic_DNA"/>
</dbReference>